<dbReference type="NCBIfam" id="TIGR03167">
    <property type="entry name" value="tRNA_sel_U_synt"/>
    <property type="match status" value="1"/>
</dbReference>
<dbReference type="PROSITE" id="PS00380">
    <property type="entry name" value="RHODANESE_1"/>
    <property type="match status" value="1"/>
</dbReference>
<dbReference type="Pfam" id="PF26341">
    <property type="entry name" value="AAA_SelU"/>
    <property type="match status" value="1"/>
</dbReference>
<comment type="caution">
    <text evidence="3">The sequence shown here is derived from an EMBL/GenBank/DDBJ whole genome shotgun (WGS) entry which is preliminary data.</text>
</comment>
<dbReference type="InterPro" id="IPR058840">
    <property type="entry name" value="AAA_SelU"/>
</dbReference>
<dbReference type="SUPFAM" id="SSF52821">
    <property type="entry name" value="Rhodanese/Cell cycle control phosphatase"/>
    <property type="match status" value="1"/>
</dbReference>
<feature type="domain" description="Rhodanese" evidence="2">
    <location>
        <begin position="13"/>
        <end position="135"/>
    </location>
</feature>
<evidence type="ECO:0000313" key="4">
    <source>
        <dbReference type="Proteomes" id="UP001255416"/>
    </source>
</evidence>
<reference evidence="4" key="1">
    <citation type="submission" date="2023-05" db="EMBL/GenBank/DDBJ databases">
        <title>Sedimentitalea sp. nov. JM2-8.</title>
        <authorList>
            <person name="Huang J."/>
        </authorList>
    </citation>
    <scope>NUCLEOTIDE SEQUENCE [LARGE SCALE GENOMIC DNA]</scope>
    <source>
        <strain evidence="4">KHS03</strain>
    </source>
</reference>
<evidence type="ECO:0000313" key="3">
    <source>
        <dbReference type="EMBL" id="MDU9003967.1"/>
    </source>
</evidence>
<dbReference type="InterPro" id="IPR001763">
    <property type="entry name" value="Rhodanese-like_dom"/>
</dbReference>
<name>A0ABU3VCR2_9RHOB</name>
<dbReference type="SMART" id="SM00450">
    <property type="entry name" value="RHOD"/>
    <property type="match status" value="1"/>
</dbReference>
<dbReference type="NCBIfam" id="NF008752">
    <property type="entry name" value="PRK11784.1-4"/>
    <property type="match status" value="1"/>
</dbReference>
<evidence type="ECO:0000256" key="1">
    <source>
        <dbReference type="ARBA" id="ARBA00023266"/>
    </source>
</evidence>
<dbReference type="PANTHER" id="PTHR30401:SF0">
    <property type="entry name" value="TRNA 2-SELENOURIDINE SYNTHASE"/>
    <property type="match status" value="1"/>
</dbReference>
<dbReference type="NCBIfam" id="NF008750">
    <property type="entry name" value="PRK11784.1-2"/>
    <property type="match status" value="1"/>
</dbReference>
<gene>
    <name evidence="3" type="primary">mnmH</name>
    <name evidence="3" type="ORF">QO231_08880</name>
</gene>
<dbReference type="PROSITE" id="PS50206">
    <property type="entry name" value="RHODANESE_3"/>
    <property type="match status" value="1"/>
</dbReference>
<dbReference type="InterPro" id="IPR017582">
    <property type="entry name" value="SelU"/>
</dbReference>
<dbReference type="InterPro" id="IPR001307">
    <property type="entry name" value="Thiosulphate_STrfase_CS"/>
</dbReference>
<dbReference type="EC" id="2.5.1.-" evidence="3"/>
<dbReference type="EMBL" id="JASMWN010000005">
    <property type="protein sequence ID" value="MDU9003967.1"/>
    <property type="molecule type" value="Genomic_DNA"/>
</dbReference>
<dbReference type="Pfam" id="PF00581">
    <property type="entry name" value="Rhodanese"/>
    <property type="match status" value="1"/>
</dbReference>
<evidence type="ECO:0000259" key="2">
    <source>
        <dbReference type="PROSITE" id="PS50206"/>
    </source>
</evidence>
<dbReference type="RefSeq" id="WP_316775251.1">
    <property type="nucleotide sequence ID" value="NZ_JASMWN010000005.1"/>
</dbReference>
<accession>A0ABU3VCR2</accession>
<sequence length="356" mass="39328">MARRFDSLPDLLNHGFDTVIDVRSPAEFAEDHLPGAINLPVLDNAQRAEVGTIYKQQSPFLARKLGAAMVFRSAAHHVETALRAHEGGWRPLVYCWRGGQRSGTFTWMLREIGWRAEVIEGGYRSYRRLVNATLYDVPLAHRLIALDGYTGTAKTDLLHRLRARGVQMLDLEGLAGHRGSLLGRMEVAQPSQKAFESALAEALSNLDPARPVVIEAESSKIGDRIIPPSLWAAMKDAPRLQLNAPITARTTYLVGAYDDILSDGARMMELLDLLRGFRGNAVVDGWFERIKAGDKPGLTRALMEQHYDPAYDKSRKAVSARVIDHVSLNTLDDAGLDRAAARIEGIVEDQPACKVS</sequence>
<keyword evidence="3" id="KW-0808">Transferase</keyword>
<dbReference type="Gene3D" id="3.40.250.10">
    <property type="entry name" value="Rhodanese-like domain"/>
    <property type="match status" value="1"/>
</dbReference>
<dbReference type="InterPro" id="IPR036873">
    <property type="entry name" value="Rhodanese-like_dom_sf"/>
</dbReference>
<protein>
    <submittedName>
        <fullName evidence="3">tRNA 2-selenouridine(34) synthase MnmH</fullName>
        <ecNumber evidence="3">2.5.1.-</ecNumber>
    </submittedName>
</protein>
<organism evidence="3 4">
    <name type="scientific">Sedimentitalea todarodis</name>
    <dbReference type="NCBI Taxonomy" id="1631240"/>
    <lineage>
        <taxon>Bacteria</taxon>
        <taxon>Pseudomonadati</taxon>
        <taxon>Pseudomonadota</taxon>
        <taxon>Alphaproteobacteria</taxon>
        <taxon>Rhodobacterales</taxon>
        <taxon>Paracoccaceae</taxon>
        <taxon>Sedimentitalea</taxon>
    </lineage>
</organism>
<dbReference type="PANTHER" id="PTHR30401">
    <property type="entry name" value="TRNA 2-SELENOURIDINE SYNTHASE"/>
    <property type="match status" value="1"/>
</dbReference>
<dbReference type="GO" id="GO:0016740">
    <property type="term" value="F:transferase activity"/>
    <property type="evidence" value="ECO:0007669"/>
    <property type="project" value="UniProtKB-KW"/>
</dbReference>
<dbReference type="Proteomes" id="UP001255416">
    <property type="component" value="Unassembled WGS sequence"/>
</dbReference>
<keyword evidence="4" id="KW-1185">Reference proteome</keyword>
<keyword evidence="1" id="KW-0711">Selenium</keyword>
<proteinExistence type="predicted"/>